<feature type="binding site" evidence="19">
    <location>
        <position position="265"/>
    </location>
    <ligand>
        <name>ATP</name>
        <dbReference type="ChEBI" id="CHEBI:30616"/>
    </ligand>
</feature>
<dbReference type="GO" id="GO:0052837">
    <property type="term" value="P:thiazole biosynthetic process"/>
    <property type="evidence" value="ECO:0007669"/>
    <property type="project" value="TreeGrafter"/>
</dbReference>
<dbReference type="GO" id="GO:0140741">
    <property type="term" value="F:tRNA-uracil-4 sulfurtransferase activity"/>
    <property type="evidence" value="ECO:0007669"/>
    <property type="project" value="UniProtKB-EC"/>
</dbReference>
<keyword evidence="22" id="KW-1185">Reference proteome</keyword>
<dbReference type="GO" id="GO:0000049">
    <property type="term" value="F:tRNA binding"/>
    <property type="evidence" value="ECO:0007669"/>
    <property type="project" value="UniProtKB-UniRule"/>
</dbReference>
<feature type="binding site" evidence="19">
    <location>
        <begin position="208"/>
        <end position="209"/>
    </location>
    <ligand>
        <name>ATP</name>
        <dbReference type="ChEBI" id="CHEBI:30616"/>
    </ligand>
</feature>
<dbReference type="AlphaFoldDB" id="A0A4R3L4K4"/>
<dbReference type="UniPathway" id="UPA00060"/>
<evidence type="ECO:0000256" key="11">
    <source>
        <dbReference type="ARBA" id="ARBA00052330"/>
    </source>
</evidence>
<dbReference type="Pfam" id="PF02568">
    <property type="entry name" value="ThiI"/>
    <property type="match status" value="1"/>
</dbReference>
<comment type="catalytic activity">
    <reaction evidence="11 19">
        <text>[ThiS sulfur-carrier protein]-C-terminal Gly-Gly-AMP + S-sulfanyl-L-cysteinyl-[cysteine desulfurase] + AH2 = [ThiS sulfur-carrier protein]-C-terminal-Gly-aminoethanethioate + L-cysteinyl-[cysteine desulfurase] + A + AMP + 2 H(+)</text>
        <dbReference type="Rhea" id="RHEA:43340"/>
        <dbReference type="Rhea" id="RHEA-COMP:12157"/>
        <dbReference type="Rhea" id="RHEA-COMP:12158"/>
        <dbReference type="Rhea" id="RHEA-COMP:12910"/>
        <dbReference type="Rhea" id="RHEA-COMP:19908"/>
        <dbReference type="ChEBI" id="CHEBI:13193"/>
        <dbReference type="ChEBI" id="CHEBI:15378"/>
        <dbReference type="ChEBI" id="CHEBI:17499"/>
        <dbReference type="ChEBI" id="CHEBI:29950"/>
        <dbReference type="ChEBI" id="CHEBI:61963"/>
        <dbReference type="ChEBI" id="CHEBI:90618"/>
        <dbReference type="ChEBI" id="CHEBI:232372"/>
        <dbReference type="ChEBI" id="CHEBI:456215"/>
    </reaction>
</comment>
<dbReference type="GO" id="GO:0009228">
    <property type="term" value="P:thiamine biosynthetic process"/>
    <property type="evidence" value="ECO:0007669"/>
    <property type="project" value="UniProtKB-KW"/>
</dbReference>
<dbReference type="Gene3D" id="3.30.2130.30">
    <property type="match status" value="1"/>
</dbReference>
<dbReference type="GO" id="GO:0009229">
    <property type="term" value="P:thiamine diphosphate biosynthetic process"/>
    <property type="evidence" value="ECO:0007669"/>
    <property type="project" value="UniProtKB-UniRule"/>
</dbReference>
<dbReference type="Pfam" id="PF02926">
    <property type="entry name" value="THUMP"/>
    <property type="match status" value="1"/>
</dbReference>
<accession>A0A4R3L4K4</accession>
<evidence type="ECO:0000256" key="4">
    <source>
        <dbReference type="ARBA" id="ARBA00022555"/>
    </source>
</evidence>
<comment type="similarity">
    <text evidence="13 19">Belongs to the ThiI family.</text>
</comment>
<dbReference type="GO" id="GO:0002937">
    <property type="term" value="P:tRNA 4-thiouridine biosynthesis"/>
    <property type="evidence" value="ECO:0007669"/>
    <property type="project" value="TreeGrafter"/>
</dbReference>
<keyword evidence="4 19" id="KW-0820">tRNA-binding</keyword>
<feature type="domain" description="THUMP" evidence="20">
    <location>
        <begin position="60"/>
        <end position="165"/>
    </location>
</feature>
<comment type="subcellular location">
    <subcellularLocation>
        <location evidence="1 19">Cytoplasm</location>
    </subcellularLocation>
</comment>
<dbReference type="RefSeq" id="WP_131924102.1">
    <property type="nucleotide sequence ID" value="NZ_SMAG01000003.1"/>
</dbReference>
<evidence type="ECO:0000256" key="18">
    <source>
        <dbReference type="ARBA" id="ARBA00080570"/>
    </source>
</evidence>
<keyword evidence="3 19" id="KW-0963">Cytoplasm</keyword>
<dbReference type="InterPro" id="IPR003720">
    <property type="entry name" value="tRNA_STrfase"/>
</dbReference>
<evidence type="ECO:0000256" key="15">
    <source>
        <dbReference type="ARBA" id="ARBA00071867"/>
    </source>
</evidence>
<dbReference type="EC" id="2.8.1.4" evidence="14 19"/>
<evidence type="ECO:0000256" key="12">
    <source>
        <dbReference type="ARBA" id="ARBA00058382"/>
    </source>
</evidence>
<dbReference type="Pfam" id="PF22025">
    <property type="entry name" value="ThiI_fer"/>
    <property type="match status" value="1"/>
</dbReference>
<evidence type="ECO:0000256" key="3">
    <source>
        <dbReference type="ARBA" id="ARBA00022490"/>
    </source>
</evidence>
<dbReference type="FunFam" id="3.40.50.620:FF:000053">
    <property type="entry name" value="Probable tRNA sulfurtransferase"/>
    <property type="match status" value="1"/>
</dbReference>
<dbReference type="InterPro" id="IPR049961">
    <property type="entry name" value="ThiI_N"/>
</dbReference>
<dbReference type="OrthoDB" id="9773948at2"/>
<dbReference type="InterPro" id="IPR014729">
    <property type="entry name" value="Rossmann-like_a/b/a_fold"/>
</dbReference>
<comment type="caution">
    <text evidence="21">The sequence shown here is derived from an EMBL/GenBank/DDBJ whole genome shotgun (WGS) entry which is preliminary data.</text>
</comment>
<dbReference type="Proteomes" id="UP000294937">
    <property type="component" value="Unassembled WGS sequence"/>
</dbReference>
<dbReference type="GO" id="GO:0005829">
    <property type="term" value="C:cytosol"/>
    <property type="evidence" value="ECO:0007669"/>
    <property type="project" value="TreeGrafter"/>
</dbReference>
<dbReference type="Gene3D" id="3.40.50.620">
    <property type="entry name" value="HUPs"/>
    <property type="match status" value="1"/>
</dbReference>
<evidence type="ECO:0000256" key="2">
    <source>
        <dbReference type="ARBA" id="ARBA00004948"/>
    </source>
</evidence>
<dbReference type="PROSITE" id="PS51165">
    <property type="entry name" value="THUMP"/>
    <property type="match status" value="1"/>
</dbReference>
<evidence type="ECO:0000256" key="16">
    <source>
        <dbReference type="ARBA" id="ARBA00075337"/>
    </source>
</evidence>
<dbReference type="InterPro" id="IPR004114">
    <property type="entry name" value="THUMP_dom"/>
</dbReference>
<organism evidence="21 22">
    <name type="scientific">Hazenella coriacea</name>
    <dbReference type="NCBI Taxonomy" id="1179467"/>
    <lineage>
        <taxon>Bacteria</taxon>
        <taxon>Bacillati</taxon>
        <taxon>Bacillota</taxon>
        <taxon>Bacilli</taxon>
        <taxon>Bacillales</taxon>
        <taxon>Thermoactinomycetaceae</taxon>
        <taxon>Hazenella</taxon>
    </lineage>
</organism>
<evidence type="ECO:0000256" key="17">
    <source>
        <dbReference type="ARBA" id="ARBA00077849"/>
    </source>
</evidence>
<dbReference type="EMBL" id="SMAG01000003">
    <property type="protein sequence ID" value="TCS94711.1"/>
    <property type="molecule type" value="Genomic_DNA"/>
</dbReference>
<dbReference type="HAMAP" id="MF_00021">
    <property type="entry name" value="ThiI"/>
    <property type="match status" value="1"/>
</dbReference>
<dbReference type="GO" id="GO:0005524">
    <property type="term" value="F:ATP binding"/>
    <property type="evidence" value="ECO:0007669"/>
    <property type="project" value="UniProtKB-UniRule"/>
</dbReference>
<dbReference type="SMART" id="SM00981">
    <property type="entry name" value="THUMP"/>
    <property type="match status" value="1"/>
</dbReference>
<dbReference type="CDD" id="cd01712">
    <property type="entry name" value="PPase_ThiI"/>
    <property type="match status" value="1"/>
</dbReference>
<feature type="binding site" evidence="19">
    <location>
        <begin position="183"/>
        <end position="184"/>
    </location>
    <ligand>
        <name>ATP</name>
        <dbReference type="ChEBI" id="CHEBI:30616"/>
    </ligand>
</feature>
<keyword evidence="5 19" id="KW-0808">Transferase</keyword>
<dbReference type="InterPro" id="IPR020536">
    <property type="entry name" value="ThiI_AANH"/>
</dbReference>
<sequence length="400" mass="45081">MKSNTILLRYGELALKGKNKAAFEDRLVQNIRRQLEPFKGVSVFKSQGRIYVESQESLVDEIIEELANVFGLVAFSPAIRVHSTIEEIEQAALAYTQQQLPEIRTFKVISKRADKRFPIRSQEMNRRLGGFLLDHIQDLHVDVHQPDLPLHVEIRGKYTYIYGKDYAGPGGLPVGVSGRVMLLLSGGIDSPVAGYLALKRGVELHAVHFHSYPFTSERAKQKVIDLAQILTRYGGSIRLHVVPFTEIQTEINKHCYESYSITIMRRMMLRIAQELAKENKALALVTGESLGQVASQTLESMNAINEVVQIPVLRPLVGMDKHEIVDISKKIGTYETSILPYEDCCTVFLPKAPKTKPDKDVAARQEARFDVEKLVQEAVLGTEVIDLSPERDLDHELSFF</sequence>
<proteinExistence type="inferred from homology"/>
<reference evidence="21 22" key="1">
    <citation type="submission" date="2019-03" db="EMBL/GenBank/DDBJ databases">
        <title>Genomic Encyclopedia of Type Strains, Phase IV (KMG-IV): sequencing the most valuable type-strain genomes for metagenomic binning, comparative biology and taxonomic classification.</title>
        <authorList>
            <person name="Goeker M."/>
        </authorList>
    </citation>
    <scope>NUCLEOTIDE SEQUENCE [LARGE SCALE GENOMIC DNA]</scope>
    <source>
        <strain evidence="21 22">DSM 45707</strain>
    </source>
</reference>
<evidence type="ECO:0000256" key="1">
    <source>
        <dbReference type="ARBA" id="ARBA00004496"/>
    </source>
</evidence>
<dbReference type="InterPro" id="IPR049962">
    <property type="entry name" value="THUMP_ThiI"/>
</dbReference>
<feature type="binding site" evidence="19">
    <location>
        <position position="296"/>
    </location>
    <ligand>
        <name>ATP</name>
        <dbReference type="ChEBI" id="CHEBI:30616"/>
    </ligand>
</feature>
<dbReference type="PANTHER" id="PTHR43209">
    <property type="entry name" value="TRNA SULFURTRANSFERASE"/>
    <property type="match status" value="1"/>
</dbReference>
<evidence type="ECO:0000256" key="7">
    <source>
        <dbReference type="ARBA" id="ARBA00022840"/>
    </source>
</evidence>
<evidence type="ECO:0000259" key="20">
    <source>
        <dbReference type="PROSITE" id="PS51165"/>
    </source>
</evidence>
<feature type="binding site" evidence="19">
    <location>
        <position position="287"/>
    </location>
    <ligand>
        <name>ATP</name>
        <dbReference type="ChEBI" id="CHEBI:30616"/>
    </ligand>
</feature>
<evidence type="ECO:0000256" key="19">
    <source>
        <dbReference type="HAMAP-Rule" id="MF_00021"/>
    </source>
</evidence>
<evidence type="ECO:0000256" key="13">
    <source>
        <dbReference type="ARBA" id="ARBA00061472"/>
    </source>
</evidence>
<evidence type="ECO:0000256" key="8">
    <source>
        <dbReference type="ARBA" id="ARBA00022884"/>
    </source>
</evidence>
<dbReference type="CDD" id="cd11716">
    <property type="entry name" value="THUMP_ThiI"/>
    <property type="match status" value="1"/>
</dbReference>
<dbReference type="InterPro" id="IPR050102">
    <property type="entry name" value="tRNA_sulfurtransferase_ThiI"/>
</dbReference>
<evidence type="ECO:0000256" key="14">
    <source>
        <dbReference type="ARBA" id="ARBA00066827"/>
    </source>
</evidence>
<name>A0A4R3L4K4_9BACL</name>
<protein>
    <recommendedName>
        <fullName evidence="15 19">Probable tRNA sulfurtransferase</fullName>
        <ecNumber evidence="14 19">2.8.1.4</ecNumber>
    </recommendedName>
    <alternativeName>
        <fullName evidence="16 19">Sulfur carrier protein ThiS sulfurtransferase</fullName>
    </alternativeName>
    <alternativeName>
        <fullName evidence="17 19">Thiamine biosynthesis protein ThiI</fullName>
    </alternativeName>
    <alternativeName>
        <fullName evidence="18 19">tRNA 4-thiouridine synthase</fullName>
    </alternativeName>
</protein>
<evidence type="ECO:0000313" key="22">
    <source>
        <dbReference type="Proteomes" id="UP000294937"/>
    </source>
</evidence>
<evidence type="ECO:0000313" key="21">
    <source>
        <dbReference type="EMBL" id="TCS94711.1"/>
    </source>
</evidence>
<keyword evidence="6 19" id="KW-0547">Nucleotide-binding</keyword>
<evidence type="ECO:0000256" key="9">
    <source>
        <dbReference type="ARBA" id="ARBA00022977"/>
    </source>
</evidence>
<comment type="catalytic activity">
    <reaction evidence="10 19">
        <text>[ThiI sulfur-carrier protein]-S-sulfanyl-L-cysteine + a uridine in tRNA + 2 reduced [2Fe-2S]-[ferredoxin] + ATP + H(+) = [ThiI sulfur-carrier protein]-L-cysteine + a 4-thiouridine in tRNA + 2 oxidized [2Fe-2S]-[ferredoxin] + AMP + diphosphate</text>
        <dbReference type="Rhea" id="RHEA:24176"/>
        <dbReference type="Rhea" id="RHEA-COMP:10000"/>
        <dbReference type="Rhea" id="RHEA-COMP:10001"/>
        <dbReference type="Rhea" id="RHEA-COMP:13337"/>
        <dbReference type="Rhea" id="RHEA-COMP:13338"/>
        <dbReference type="Rhea" id="RHEA-COMP:13339"/>
        <dbReference type="Rhea" id="RHEA-COMP:13340"/>
        <dbReference type="ChEBI" id="CHEBI:15378"/>
        <dbReference type="ChEBI" id="CHEBI:29950"/>
        <dbReference type="ChEBI" id="CHEBI:30616"/>
        <dbReference type="ChEBI" id="CHEBI:33019"/>
        <dbReference type="ChEBI" id="CHEBI:33737"/>
        <dbReference type="ChEBI" id="CHEBI:33738"/>
        <dbReference type="ChEBI" id="CHEBI:61963"/>
        <dbReference type="ChEBI" id="CHEBI:65315"/>
        <dbReference type="ChEBI" id="CHEBI:136798"/>
        <dbReference type="ChEBI" id="CHEBI:456215"/>
        <dbReference type="EC" id="2.8.1.4"/>
    </reaction>
</comment>
<dbReference type="InterPro" id="IPR054173">
    <property type="entry name" value="ThiI_fer"/>
</dbReference>
<dbReference type="SUPFAM" id="SSF143437">
    <property type="entry name" value="THUMP domain-like"/>
    <property type="match status" value="1"/>
</dbReference>
<dbReference type="GO" id="GO:0004810">
    <property type="term" value="F:CCA tRNA nucleotidyltransferase activity"/>
    <property type="evidence" value="ECO:0007669"/>
    <property type="project" value="InterPro"/>
</dbReference>
<keyword evidence="8 19" id="KW-0694">RNA-binding</keyword>
<dbReference type="NCBIfam" id="TIGR00342">
    <property type="entry name" value="tRNA uracil 4-sulfurtransferase ThiI"/>
    <property type="match status" value="1"/>
</dbReference>
<gene>
    <name evidence="19" type="primary">thiI</name>
    <name evidence="21" type="ORF">EDD58_103128</name>
</gene>
<dbReference type="SUPFAM" id="SSF52402">
    <property type="entry name" value="Adenine nucleotide alpha hydrolases-like"/>
    <property type="match status" value="1"/>
</dbReference>
<evidence type="ECO:0000256" key="6">
    <source>
        <dbReference type="ARBA" id="ARBA00022741"/>
    </source>
</evidence>
<keyword evidence="9 19" id="KW-0784">Thiamine biosynthesis</keyword>
<evidence type="ECO:0000256" key="5">
    <source>
        <dbReference type="ARBA" id="ARBA00022679"/>
    </source>
</evidence>
<evidence type="ECO:0000256" key="10">
    <source>
        <dbReference type="ARBA" id="ARBA00050570"/>
    </source>
</evidence>
<comment type="pathway">
    <text evidence="2 19">Cofactor biosynthesis; thiamine diphosphate biosynthesis.</text>
</comment>
<dbReference type="PANTHER" id="PTHR43209:SF1">
    <property type="entry name" value="TRNA SULFURTRANSFERASE"/>
    <property type="match status" value="1"/>
</dbReference>
<keyword evidence="7 19" id="KW-0067">ATP-binding</keyword>
<comment type="function">
    <text evidence="12 19">Catalyzes the ATP-dependent transfer of a sulfur to tRNA to produce 4-thiouridine in position 8 of tRNAs, which functions as a near-UV photosensor. Also catalyzes the transfer of sulfur to the sulfur carrier protein ThiS, forming ThiS-thiocarboxylate. This is a step in the synthesis of thiazole, in the thiamine biosynthesis pathway. The sulfur is donated as persulfide by IscS.</text>
</comment>